<evidence type="ECO:0000313" key="3">
    <source>
        <dbReference type="Proteomes" id="UP000007519"/>
    </source>
</evidence>
<evidence type="ECO:0000313" key="2">
    <source>
        <dbReference type="EMBL" id="AFC25837.1"/>
    </source>
</evidence>
<dbReference type="RefSeq" id="WP_015693436.1">
    <property type="nucleotide sequence ID" value="NC_016940.1"/>
</dbReference>
<proteinExistence type="predicted"/>
<dbReference type="HOGENOM" id="CLU_1077257_0_0_10"/>
<gene>
    <name evidence="2" type="ordered locus">SGRA_3109</name>
</gene>
<dbReference type="PROSITE" id="PS51257">
    <property type="entry name" value="PROKAR_LIPOPROTEIN"/>
    <property type="match status" value="1"/>
</dbReference>
<dbReference type="KEGG" id="sgn:SGRA_3109"/>
<reference evidence="2 3" key="1">
    <citation type="journal article" date="2012" name="Stand. Genomic Sci.">
        <title>Complete genome sequencing and analysis of Saprospira grandis str. Lewin, a predatory marine bacterium.</title>
        <authorList>
            <person name="Saw J.H."/>
            <person name="Yuryev A."/>
            <person name="Kanbe M."/>
            <person name="Hou S."/>
            <person name="Young A.G."/>
            <person name="Aizawa S."/>
            <person name="Alam M."/>
        </authorList>
    </citation>
    <scope>NUCLEOTIDE SEQUENCE [LARGE SCALE GENOMIC DNA]</scope>
    <source>
        <strain evidence="2 3">Lewin</strain>
    </source>
</reference>
<dbReference type="EMBL" id="CP002831">
    <property type="protein sequence ID" value="AFC25837.1"/>
    <property type="molecule type" value="Genomic_DNA"/>
</dbReference>
<sequence length="258" mass="29056">MKYLFWTLGLLLLASSCDLEEGCTDPIAENYAPEADTDCCCEYFNLRLNRSGIWADTSSFSWSSKYADMQGDSFQLEQFRFFVSSFALRDSSGQWWQVQDSLLYPLANGSSRYLPSDIVIWRNNSFLYDLGSFDQAREFDRLRFLVGAPADWADLAPNEIESSLALSSSFTASLYENSAYQSAQMQAVVGNDSSQYVLSDTLWVELPLALSGSFDEDLNLNIALDYSDLLRGIAFNRDDSSQIVQSIRQNMSAAFQIP</sequence>
<organism evidence="2 3">
    <name type="scientific">Saprospira grandis (strain Lewin)</name>
    <dbReference type="NCBI Taxonomy" id="984262"/>
    <lineage>
        <taxon>Bacteria</taxon>
        <taxon>Pseudomonadati</taxon>
        <taxon>Bacteroidota</taxon>
        <taxon>Saprospiria</taxon>
        <taxon>Saprospirales</taxon>
        <taxon>Saprospiraceae</taxon>
        <taxon>Saprospira</taxon>
    </lineage>
</organism>
<dbReference type="Proteomes" id="UP000007519">
    <property type="component" value="Chromosome"/>
</dbReference>
<protein>
    <recommendedName>
        <fullName evidence="1">Copper-binding protein MbnP-like domain-containing protein</fullName>
    </recommendedName>
</protein>
<dbReference type="OrthoDB" id="1494380at2"/>
<evidence type="ECO:0000259" key="1">
    <source>
        <dbReference type="Pfam" id="PF20243"/>
    </source>
</evidence>
<accession>H6KZR1</accession>
<name>H6KZR1_SAPGL</name>
<dbReference type="STRING" id="984262.SGRA_3109"/>
<dbReference type="InterPro" id="IPR046863">
    <property type="entry name" value="MbnP-like_dom"/>
</dbReference>
<dbReference type="AlphaFoldDB" id="H6KZR1"/>
<keyword evidence="3" id="KW-1185">Reference proteome</keyword>
<dbReference type="Pfam" id="PF20243">
    <property type="entry name" value="MbnP"/>
    <property type="match status" value="1"/>
</dbReference>
<feature type="domain" description="Copper-binding protein MbnP-like" evidence="1">
    <location>
        <begin position="56"/>
        <end position="235"/>
    </location>
</feature>